<feature type="transmembrane region" description="Helical" evidence="1">
    <location>
        <begin position="12"/>
        <end position="31"/>
    </location>
</feature>
<keyword evidence="1" id="KW-1133">Transmembrane helix</keyword>
<dbReference type="Proteomes" id="UP000887581">
    <property type="component" value="Unplaced"/>
</dbReference>
<keyword evidence="1" id="KW-0472">Membrane</keyword>
<dbReference type="InterPro" id="IPR001466">
    <property type="entry name" value="Beta-lactam-related"/>
</dbReference>
<proteinExistence type="predicted"/>
<evidence type="ECO:0000259" key="2">
    <source>
        <dbReference type="Pfam" id="PF00144"/>
    </source>
</evidence>
<evidence type="ECO:0000256" key="1">
    <source>
        <dbReference type="SAM" id="Phobius"/>
    </source>
</evidence>
<organism evidence="3 4">
    <name type="scientific">Setaria digitata</name>
    <dbReference type="NCBI Taxonomy" id="48799"/>
    <lineage>
        <taxon>Eukaryota</taxon>
        <taxon>Metazoa</taxon>
        <taxon>Ecdysozoa</taxon>
        <taxon>Nematoda</taxon>
        <taxon>Chromadorea</taxon>
        <taxon>Rhabditida</taxon>
        <taxon>Spirurina</taxon>
        <taxon>Spiruromorpha</taxon>
        <taxon>Filarioidea</taxon>
        <taxon>Setariidae</taxon>
        <taxon>Setaria</taxon>
    </lineage>
</organism>
<dbReference type="InterPro" id="IPR012338">
    <property type="entry name" value="Beta-lactam/transpept-like"/>
</dbReference>
<sequence length="440" mass="50118">MDQNHFLAGKLKLAIIMILAYLVASAILQWLCILHYRLLTPSKGFYDSQFKDVARVFRENFEKGFEREGAHLTVIQNGKVVVNIWNGYSDSESLREWTQSTRTVLFSTTKAIAALCLAMQIDRGRLSYDDLVVKYWPEYGQYGKHITTVEDILTHKAGIPYLENLTVADVTNEERIMKKLEEAKPLWKPGTATGYHAVTFGWLVDGIFRKVEEKGRSIKTFLQEEIADKYGIDATIGLANREFKNLARITQPGLLEYARDVLLDLRMIIMLAMMYAQPSNSIATKIRIHPFWLPLNFDTVALNDPNIIELNMAGITGVSNAYNLAKLFSLAIDGTLLSNQTLAQITQPTITNWHMERVFLYPVVKGHGFFFENHPFKMLWFNVTLQQSYLFGHPGYGCQALNIDIDKKLVIAYVSNGLKTASGEMCRTYQSILRSLYRSL</sequence>
<protein>
    <submittedName>
        <fullName evidence="4">Beta-lactamase-related domain-containing protein</fullName>
    </submittedName>
</protein>
<dbReference type="WBParaSite" id="sdigi.contig119.g4708.t1">
    <property type="protein sequence ID" value="sdigi.contig119.g4708.t1"/>
    <property type="gene ID" value="sdigi.contig119.g4708"/>
</dbReference>
<accession>A0A915PKJ7</accession>
<dbReference type="PANTHER" id="PTHR43319:SF7">
    <property type="entry name" value="BETA-LACTAMASE-RELATED DOMAIN-CONTAINING PROTEIN"/>
    <property type="match status" value="1"/>
</dbReference>
<dbReference type="AlphaFoldDB" id="A0A915PKJ7"/>
<keyword evidence="3" id="KW-1185">Reference proteome</keyword>
<dbReference type="SUPFAM" id="SSF56601">
    <property type="entry name" value="beta-lactamase/transpeptidase-like"/>
    <property type="match status" value="1"/>
</dbReference>
<dbReference type="Gene3D" id="3.40.710.10">
    <property type="entry name" value="DD-peptidase/beta-lactamase superfamily"/>
    <property type="match status" value="1"/>
</dbReference>
<evidence type="ECO:0000313" key="3">
    <source>
        <dbReference type="Proteomes" id="UP000887581"/>
    </source>
</evidence>
<feature type="domain" description="Beta-lactamase-related" evidence="2">
    <location>
        <begin position="57"/>
        <end position="425"/>
    </location>
</feature>
<evidence type="ECO:0000313" key="4">
    <source>
        <dbReference type="WBParaSite" id="sdigi.contig119.g4708.t1"/>
    </source>
</evidence>
<keyword evidence="1" id="KW-0812">Transmembrane</keyword>
<name>A0A915PKJ7_9BILA</name>
<dbReference type="InterPro" id="IPR052907">
    <property type="entry name" value="Beta-lactamase/esterase"/>
</dbReference>
<reference evidence="4" key="1">
    <citation type="submission" date="2022-11" db="UniProtKB">
        <authorList>
            <consortium name="WormBaseParasite"/>
        </authorList>
    </citation>
    <scope>IDENTIFICATION</scope>
</reference>
<dbReference type="PANTHER" id="PTHR43319">
    <property type="entry name" value="BETA-LACTAMASE-RELATED"/>
    <property type="match status" value="1"/>
</dbReference>
<dbReference type="Pfam" id="PF00144">
    <property type="entry name" value="Beta-lactamase"/>
    <property type="match status" value="1"/>
</dbReference>